<evidence type="ECO:0000256" key="5">
    <source>
        <dbReference type="ARBA" id="ARBA00023125"/>
    </source>
</evidence>
<evidence type="ECO:0000256" key="1">
    <source>
        <dbReference type="ARBA" id="ARBA00001668"/>
    </source>
</evidence>
<dbReference type="SMART" id="SM01232">
    <property type="entry name" value="H2TH"/>
    <property type="match status" value="1"/>
</dbReference>
<dbReference type="HOGENOM" id="CLU_038423_1_2_10"/>
<dbReference type="PANTHER" id="PTHR22993">
    <property type="entry name" value="FORMAMIDOPYRIMIDINE-DNA GLYCOSYLASE"/>
    <property type="match status" value="1"/>
</dbReference>
<dbReference type="STRING" id="714943.Mucpa_6429"/>
<dbReference type="InterPro" id="IPR015886">
    <property type="entry name" value="H2TH_FPG"/>
</dbReference>
<dbReference type="PROSITE" id="PS51068">
    <property type="entry name" value="FPG_CAT"/>
    <property type="match status" value="1"/>
</dbReference>
<evidence type="ECO:0000256" key="9">
    <source>
        <dbReference type="ARBA" id="ARBA00023295"/>
    </source>
</evidence>
<evidence type="ECO:0000256" key="3">
    <source>
        <dbReference type="ARBA" id="ARBA00022763"/>
    </source>
</evidence>
<keyword evidence="9" id="KW-0326">Glycosidase</keyword>
<reference evidence="12" key="1">
    <citation type="submission" date="2011-09" db="EMBL/GenBank/DDBJ databases">
        <title>The permanent draft genome of Mucilaginibacter paludis DSM 18603.</title>
        <authorList>
            <consortium name="US DOE Joint Genome Institute (JGI-PGF)"/>
            <person name="Lucas S."/>
            <person name="Han J."/>
            <person name="Lapidus A."/>
            <person name="Bruce D."/>
            <person name="Goodwin L."/>
            <person name="Pitluck S."/>
            <person name="Peters L."/>
            <person name="Kyrpides N."/>
            <person name="Mavromatis K."/>
            <person name="Ivanova N."/>
            <person name="Mikhailova N."/>
            <person name="Held B."/>
            <person name="Detter J.C."/>
            <person name="Tapia R."/>
            <person name="Han C."/>
            <person name="Land M."/>
            <person name="Hauser L."/>
            <person name="Markowitz V."/>
            <person name="Cheng J.-F."/>
            <person name="Hugenholtz P."/>
            <person name="Woyke T."/>
            <person name="Wu D."/>
            <person name="Tindall B."/>
            <person name="Brambilla E."/>
            <person name="Klenk H.-P."/>
            <person name="Eisen J.A."/>
        </authorList>
    </citation>
    <scope>NUCLEOTIDE SEQUENCE [LARGE SCALE GENOMIC DNA]</scope>
    <source>
        <strain evidence="12">DSM 18603</strain>
    </source>
</reference>
<feature type="region of interest" description="Disordered" evidence="10">
    <location>
        <begin position="224"/>
        <end position="257"/>
    </location>
</feature>
<dbReference type="GO" id="GO:0006284">
    <property type="term" value="P:base-excision repair"/>
    <property type="evidence" value="ECO:0007669"/>
    <property type="project" value="InterPro"/>
</dbReference>
<evidence type="ECO:0000256" key="6">
    <source>
        <dbReference type="ARBA" id="ARBA00023204"/>
    </source>
</evidence>
<keyword evidence="13" id="KW-1185">Reference proteome</keyword>
<keyword evidence="4" id="KW-0378">Hydrolase</keyword>
<evidence type="ECO:0000313" key="13">
    <source>
        <dbReference type="Proteomes" id="UP000002774"/>
    </source>
</evidence>
<evidence type="ECO:0000256" key="10">
    <source>
        <dbReference type="SAM" id="MobiDB-lite"/>
    </source>
</evidence>
<dbReference type="PANTHER" id="PTHR22993:SF9">
    <property type="entry name" value="FORMAMIDOPYRIMIDINE-DNA GLYCOSYLASE"/>
    <property type="match status" value="1"/>
</dbReference>
<keyword evidence="7 12" id="KW-0456">Lyase</keyword>
<keyword evidence="6" id="KW-0234">DNA repair</keyword>
<name>H1Y7Z6_9SPHI</name>
<dbReference type="Proteomes" id="UP000002774">
    <property type="component" value="Chromosome"/>
</dbReference>
<evidence type="ECO:0000256" key="2">
    <source>
        <dbReference type="ARBA" id="ARBA00009409"/>
    </source>
</evidence>
<evidence type="ECO:0000259" key="11">
    <source>
        <dbReference type="PROSITE" id="PS51068"/>
    </source>
</evidence>
<feature type="domain" description="Formamidopyrimidine-DNA glycosylase catalytic" evidence="11">
    <location>
        <begin position="2"/>
        <end position="105"/>
    </location>
</feature>
<dbReference type="GO" id="GO:0003684">
    <property type="term" value="F:damaged DNA binding"/>
    <property type="evidence" value="ECO:0007669"/>
    <property type="project" value="InterPro"/>
</dbReference>
<sequence length="257" mass="28842">MPELPDLQVFSRNLTKALKGKTLAKVHVLNHKKLNVPVKELQEAIEGQILTEVKRVGKELHLEFKNGHVLGLHLMLHGQLSLFNKHSEQKYTIIELLFDDDTGLTLSDFQAAATPTLDPQDPGVPDALDFDLDYLKEKLAATRTAIKTVLLDQHVLRGIGNAYADEILWDAKLSPFSASNKIPDAQIKVLAKSIKHVLEDAEKQIIKTHPDIISGEVRDFMQVHSSKKKQTSTGETIHQKPVGSRKTYYTDEQQLFS</sequence>
<dbReference type="SUPFAM" id="SSF81624">
    <property type="entry name" value="N-terminal domain of MutM-like DNA repair proteins"/>
    <property type="match status" value="1"/>
</dbReference>
<dbReference type="GO" id="GO:0016829">
    <property type="term" value="F:lyase activity"/>
    <property type="evidence" value="ECO:0007669"/>
    <property type="project" value="UniProtKB-KW"/>
</dbReference>
<dbReference type="OrthoDB" id="9800855at2"/>
<dbReference type="GO" id="GO:0003906">
    <property type="term" value="F:DNA-(apurinic or apyrimidinic site) endonuclease activity"/>
    <property type="evidence" value="ECO:0007669"/>
    <property type="project" value="InterPro"/>
</dbReference>
<dbReference type="EMBL" id="CM001403">
    <property type="protein sequence ID" value="EHQ30482.1"/>
    <property type="molecule type" value="Genomic_DNA"/>
</dbReference>
<keyword evidence="8" id="KW-0511">Multifunctional enzyme</keyword>
<proteinExistence type="inferred from homology"/>
<organism evidence="12 13">
    <name type="scientific">Mucilaginibacter paludis DSM 18603</name>
    <dbReference type="NCBI Taxonomy" id="714943"/>
    <lineage>
        <taxon>Bacteria</taxon>
        <taxon>Pseudomonadati</taxon>
        <taxon>Bacteroidota</taxon>
        <taxon>Sphingobacteriia</taxon>
        <taxon>Sphingobacteriales</taxon>
        <taxon>Sphingobacteriaceae</taxon>
        <taxon>Mucilaginibacter</taxon>
    </lineage>
</organism>
<evidence type="ECO:0000256" key="4">
    <source>
        <dbReference type="ARBA" id="ARBA00022801"/>
    </source>
</evidence>
<dbReference type="Pfam" id="PF06831">
    <property type="entry name" value="H2TH"/>
    <property type="match status" value="1"/>
</dbReference>
<dbReference type="GO" id="GO:0034039">
    <property type="term" value="F:8-oxo-7,8-dihydroguanine DNA N-glycosylase activity"/>
    <property type="evidence" value="ECO:0007669"/>
    <property type="project" value="TreeGrafter"/>
</dbReference>
<comment type="similarity">
    <text evidence="2">Belongs to the FPG family.</text>
</comment>
<dbReference type="Pfam" id="PF01149">
    <property type="entry name" value="Fapy_DNA_glyco"/>
    <property type="match status" value="1"/>
</dbReference>
<comment type="catalytic activity">
    <reaction evidence="1">
        <text>Hydrolysis of DNA containing ring-opened 7-methylguanine residues, releasing 2,6-diamino-4-hydroxy-5-(N-methyl)formamidopyrimidine.</text>
        <dbReference type="EC" id="3.2.2.23"/>
    </reaction>
</comment>
<gene>
    <name evidence="12" type="ORF">Mucpa_6429</name>
</gene>
<protein>
    <submittedName>
        <fullName evidence="12">DNA glycosylase/AP lyase, H2TH DNA-binding</fullName>
    </submittedName>
</protein>
<evidence type="ECO:0000256" key="8">
    <source>
        <dbReference type="ARBA" id="ARBA00023268"/>
    </source>
</evidence>
<dbReference type="Gene3D" id="3.20.190.10">
    <property type="entry name" value="MutM-like, N-terminal"/>
    <property type="match status" value="1"/>
</dbReference>
<evidence type="ECO:0000256" key="7">
    <source>
        <dbReference type="ARBA" id="ARBA00023239"/>
    </source>
</evidence>
<dbReference type="SUPFAM" id="SSF46946">
    <property type="entry name" value="S13-like H2TH domain"/>
    <property type="match status" value="1"/>
</dbReference>
<dbReference type="InterPro" id="IPR010979">
    <property type="entry name" value="Ribosomal_uS13-like_H2TH"/>
</dbReference>
<dbReference type="GO" id="GO:0008270">
    <property type="term" value="F:zinc ion binding"/>
    <property type="evidence" value="ECO:0007669"/>
    <property type="project" value="InterPro"/>
</dbReference>
<dbReference type="AlphaFoldDB" id="H1Y7Z6"/>
<evidence type="ECO:0000313" key="12">
    <source>
        <dbReference type="EMBL" id="EHQ30482.1"/>
    </source>
</evidence>
<dbReference type="RefSeq" id="WP_008512251.1">
    <property type="nucleotide sequence ID" value="NZ_CM001403.1"/>
</dbReference>
<dbReference type="SMART" id="SM00898">
    <property type="entry name" value="Fapy_DNA_glyco"/>
    <property type="match status" value="1"/>
</dbReference>
<dbReference type="InterPro" id="IPR035937">
    <property type="entry name" value="FPG_N"/>
</dbReference>
<dbReference type="eggNOG" id="COG0266">
    <property type="taxonomic scope" value="Bacteria"/>
</dbReference>
<accession>H1Y7Z6</accession>
<keyword evidence="3" id="KW-0227">DNA damage</keyword>
<keyword evidence="5 12" id="KW-0238">DNA-binding</keyword>
<dbReference type="Gene3D" id="1.10.8.50">
    <property type="match status" value="1"/>
</dbReference>
<dbReference type="InterPro" id="IPR012319">
    <property type="entry name" value="FPG_cat"/>
</dbReference>